<dbReference type="Pfam" id="PF25042">
    <property type="entry name" value="DUF7787"/>
    <property type="match status" value="1"/>
</dbReference>
<evidence type="ECO:0000313" key="3">
    <source>
        <dbReference type="EMBL" id="RCV45128.1"/>
    </source>
</evidence>
<dbReference type="AlphaFoldDB" id="A0A368SRT0"/>
<name>A0A368SRT0_SETIT</name>
<accession>A0A368SRT0</accession>
<dbReference type="OrthoDB" id="692230at2759"/>
<evidence type="ECO:0000259" key="2">
    <source>
        <dbReference type="Pfam" id="PF25042"/>
    </source>
</evidence>
<dbReference type="PANTHER" id="PTHR35096">
    <property type="entry name" value="BNAA08G28570D PROTEIN"/>
    <property type="match status" value="1"/>
</dbReference>
<reference evidence="3" key="1">
    <citation type="journal article" date="2012" name="Nat. Biotechnol.">
        <title>Reference genome sequence of the model plant Setaria.</title>
        <authorList>
            <person name="Bennetzen J.L."/>
            <person name="Schmutz J."/>
            <person name="Wang H."/>
            <person name="Percifield R."/>
            <person name="Hawkins J."/>
            <person name="Pontaroli A.C."/>
            <person name="Estep M."/>
            <person name="Feng L."/>
            <person name="Vaughn J.N."/>
            <person name="Grimwood J."/>
            <person name="Jenkins J."/>
            <person name="Barry K."/>
            <person name="Lindquist E."/>
            <person name="Hellsten U."/>
            <person name="Deshpande S."/>
            <person name="Wang X."/>
            <person name="Wu X."/>
            <person name="Mitros T."/>
            <person name="Triplett J."/>
            <person name="Yang X."/>
            <person name="Ye C.Y."/>
            <person name="Mauro-Herrera M."/>
            <person name="Wang L."/>
            <person name="Li P."/>
            <person name="Sharma M."/>
            <person name="Sharma R."/>
            <person name="Ronald P.C."/>
            <person name="Panaud O."/>
            <person name="Kellogg E.A."/>
            <person name="Brutnell T.P."/>
            <person name="Doust A.N."/>
            <person name="Tuskan G.A."/>
            <person name="Rokhsar D."/>
            <person name="Devos K.M."/>
        </authorList>
    </citation>
    <scope>NUCLEOTIDE SEQUENCE [LARGE SCALE GENOMIC DNA]</scope>
    <source>
        <strain evidence="3">Yugu1</strain>
    </source>
</reference>
<feature type="domain" description="DUF7787" evidence="2">
    <location>
        <begin position="3"/>
        <end position="59"/>
    </location>
</feature>
<reference evidence="3" key="2">
    <citation type="submission" date="2015-07" db="EMBL/GenBank/DDBJ databases">
        <authorList>
            <person name="Noorani M."/>
        </authorList>
    </citation>
    <scope>NUCLEOTIDE SEQUENCE</scope>
    <source>
        <strain evidence="3">Yugu1</strain>
    </source>
</reference>
<sequence>MKGEPLTLEKYHHFFLDPWGTKIRIDQLNQILLIHGFIKLHHGRKGRIMECLVGQVDLLPPRRSTLHQPSAPSAAAITAAQVRDDVEAIGWVECPIGCVATFGARSADGPEPVERVPRPADFVLAGRRPRSKRTRRSAYGLPGDVAESKKVKAGAPRNKANVIVKVEREQEQEPSSLPAPPPPPPLWMRTRRRGVRHCAGLSLRWRRSPRQQSGACPRCSGACRCPHCQGQRRDGAHIRFRRLTRRRSGARPVCCRRCRRMCSGAGHPPRRQQRTRRCNCCDHHLPHCYTGHNRICRGSGRLLGCLRYHRLPCTSTSHRRISTGSIRRPLSFRHHRLPCRWPARRRTSTGSFHCLLSFRHHHHQCRCTARRRISRGSSRLLRCLRHHHLHSSRSVLGQTGAPNLSVC</sequence>
<dbReference type="EMBL" id="CM003536">
    <property type="protein sequence ID" value="RCV45128.1"/>
    <property type="molecule type" value="Genomic_DNA"/>
</dbReference>
<feature type="compositionally biased region" description="Pro residues" evidence="1">
    <location>
        <begin position="177"/>
        <end position="186"/>
    </location>
</feature>
<proteinExistence type="predicted"/>
<evidence type="ECO:0000256" key="1">
    <source>
        <dbReference type="SAM" id="MobiDB-lite"/>
    </source>
</evidence>
<dbReference type="PANTHER" id="PTHR35096:SF10">
    <property type="entry name" value="OS03G0308700 PROTEIN"/>
    <property type="match status" value="1"/>
</dbReference>
<feature type="region of interest" description="Disordered" evidence="1">
    <location>
        <begin position="167"/>
        <end position="188"/>
    </location>
</feature>
<organism evidence="3">
    <name type="scientific">Setaria italica</name>
    <name type="common">Foxtail millet</name>
    <name type="synonym">Panicum italicum</name>
    <dbReference type="NCBI Taxonomy" id="4555"/>
    <lineage>
        <taxon>Eukaryota</taxon>
        <taxon>Viridiplantae</taxon>
        <taxon>Streptophyta</taxon>
        <taxon>Embryophyta</taxon>
        <taxon>Tracheophyta</taxon>
        <taxon>Spermatophyta</taxon>
        <taxon>Magnoliopsida</taxon>
        <taxon>Liliopsida</taxon>
        <taxon>Poales</taxon>
        <taxon>Poaceae</taxon>
        <taxon>PACMAD clade</taxon>
        <taxon>Panicoideae</taxon>
        <taxon>Panicodae</taxon>
        <taxon>Paniceae</taxon>
        <taxon>Cenchrinae</taxon>
        <taxon>Setaria</taxon>
    </lineage>
</organism>
<protein>
    <recommendedName>
        <fullName evidence="2">DUF7787 domain-containing protein</fullName>
    </recommendedName>
</protein>
<dbReference type="InterPro" id="IPR056689">
    <property type="entry name" value="DUF7787"/>
</dbReference>
<gene>
    <name evidence="3" type="ORF">SETIT_9G428400v2</name>
</gene>